<dbReference type="Proteomes" id="UP000027265">
    <property type="component" value="Unassembled WGS sequence"/>
</dbReference>
<dbReference type="InterPro" id="IPR003822">
    <property type="entry name" value="PAH"/>
</dbReference>
<dbReference type="InParanoid" id="A0A067PFV3"/>
<dbReference type="GO" id="GO:0000122">
    <property type="term" value="P:negative regulation of transcription by RNA polymerase II"/>
    <property type="evidence" value="ECO:0007669"/>
    <property type="project" value="TreeGrafter"/>
</dbReference>
<dbReference type="STRING" id="933084.A0A067PFV3"/>
<dbReference type="Gene3D" id="1.20.1160.11">
    <property type="entry name" value="Paired amphipathic helix"/>
    <property type="match status" value="2"/>
</dbReference>
<dbReference type="InterPro" id="IPR036600">
    <property type="entry name" value="PAH_sf"/>
</dbReference>
<evidence type="ECO:0000256" key="4">
    <source>
        <dbReference type="PROSITE-ProRule" id="PRU00810"/>
    </source>
</evidence>
<feature type="region of interest" description="Disordered" evidence="5">
    <location>
        <begin position="288"/>
        <end position="312"/>
    </location>
</feature>
<dbReference type="PANTHER" id="PTHR12346">
    <property type="entry name" value="SIN3B-RELATED"/>
    <property type="match status" value="1"/>
</dbReference>
<evidence type="ECO:0008006" key="8">
    <source>
        <dbReference type="Google" id="ProtNLM"/>
    </source>
</evidence>
<comment type="subcellular location">
    <subcellularLocation>
        <location evidence="1 4">Nucleus</location>
    </subcellularLocation>
</comment>
<keyword evidence="2" id="KW-0678">Repressor</keyword>
<keyword evidence="7" id="KW-1185">Reference proteome</keyword>
<dbReference type="PROSITE" id="PS51477">
    <property type="entry name" value="PAH"/>
    <property type="match status" value="2"/>
</dbReference>
<dbReference type="FunFam" id="1.20.1160.11:FF:000001">
    <property type="entry name" value="Paired amphipathic helix protein Sin3"/>
    <property type="match status" value="2"/>
</dbReference>
<dbReference type="OrthoDB" id="10265969at2759"/>
<dbReference type="Pfam" id="PF02671">
    <property type="entry name" value="PAH"/>
    <property type="match status" value="2"/>
</dbReference>
<reference evidence="7" key="1">
    <citation type="journal article" date="2014" name="Proc. Natl. Acad. Sci. U.S.A.">
        <title>Extensive sampling of basidiomycete genomes demonstrates inadequacy of the white-rot/brown-rot paradigm for wood decay fungi.</title>
        <authorList>
            <person name="Riley R."/>
            <person name="Salamov A.A."/>
            <person name="Brown D.W."/>
            <person name="Nagy L.G."/>
            <person name="Floudas D."/>
            <person name="Held B.W."/>
            <person name="Levasseur A."/>
            <person name="Lombard V."/>
            <person name="Morin E."/>
            <person name="Otillar R."/>
            <person name="Lindquist E.A."/>
            <person name="Sun H."/>
            <person name="LaButti K.M."/>
            <person name="Schmutz J."/>
            <person name="Jabbour D."/>
            <person name="Luo H."/>
            <person name="Baker S.E."/>
            <person name="Pisabarro A.G."/>
            <person name="Walton J.D."/>
            <person name="Blanchette R.A."/>
            <person name="Henrissat B."/>
            <person name="Martin F."/>
            <person name="Cullen D."/>
            <person name="Hibbett D.S."/>
            <person name="Grigoriev I.V."/>
        </authorList>
    </citation>
    <scope>NUCLEOTIDE SEQUENCE [LARGE SCALE GENOMIC DNA]</scope>
    <source>
        <strain evidence="7">MUCL 33604</strain>
    </source>
</reference>
<keyword evidence="3 4" id="KW-0539">Nucleus</keyword>
<feature type="region of interest" description="Disordered" evidence="5">
    <location>
        <begin position="98"/>
        <end position="118"/>
    </location>
</feature>
<proteinExistence type="predicted"/>
<name>A0A067PFV3_9AGAM</name>
<dbReference type="AlphaFoldDB" id="A0A067PFV3"/>
<dbReference type="GO" id="GO:0003714">
    <property type="term" value="F:transcription corepressor activity"/>
    <property type="evidence" value="ECO:0007669"/>
    <property type="project" value="InterPro"/>
</dbReference>
<dbReference type="EMBL" id="KL197732">
    <property type="protein sequence ID" value="KDQ53793.1"/>
    <property type="molecule type" value="Genomic_DNA"/>
</dbReference>
<evidence type="ECO:0000256" key="1">
    <source>
        <dbReference type="ARBA" id="ARBA00004123"/>
    </source>
</evidence>
<protein>
    <recommendedName>
        <fullName evidence="8">Histone deacetylase interacting domain-containing protein</fullName>
    </recommendedName>
</protein>
<feature type="compositionally biased region" description="Polar residues" evidence="5">
    <location>
        <begin position="101"/>
        <end position="113"/>
    </location>
</feature>
<dbReference type="InterPro" id="IPR039774">
    <property type="entry name" value="Sin3-like"/>
</dbReference>
<dbReference type="SUPFAM" id="SSF47762">
    <property type="entry name" value="PAH2 domain"/>
    <property type="match status" value="2"/>
</dbReference>
<gene>
    <name evidence="6" type="ORF">JAAARDRAFT_39096</name>
</gene>
<evidence type="ECO:0000256" key="5">
    <source>
        <dbReference type="SAM" id="MobiDB-lite"/>
    </source>
</evidence>
<evidence type="ECO:0000313" key="7">
    <source>
        <dbReference type="Proteomes" id="UP000027265"/>
    </source>
</evidence>
<feature type="compositionally biased region" description="Polar residues" evidence="5">
    <location>
        <begin position="288"/>
        <end position="301"/>
    </location>
</feature>
<evidence type="ECO:0000256" key="3">
    <source>
        <dbReference type="ARBA" id="ARBA00023242"/>
    </source>
</evidence>
<dbReference type="PANTHER" id="PTHR12346:SF0">
    <property type="entry name" value="SIN3A, ISOFORM G"/>
    <property type="match status" value="1"/>
</dbReference>
<evidence type="ECO:0000313" key="6">
    <source>
        <dbReference type="EMBL" id="KDQ53793.1"/>
    </source>
</evidence>
<accession>A0A067PFV3</accession>
<organism evidence="6 7">
    <name type="scientific">Jaapia argillacea MUCL 33604</name>
    <dbReference type="NCBI Taxonomy" id="933084"/>
    <lineage>
        <taxon>Eukaryota</taxon>
        <taxon>Fungi</taxon>
        <taxon>Dikarya</taxon>
        <taxon>Basidiomycota</taxon>
        <taxon>Agaricomycotina</taxon>
        <taxon>Agaricomycetes</taxon>
        <taxon>Agaricomycetidae</taxon>
        <taxon>Jaapiales</taxon>
        <taxon>Jaapiaceae</taxon>
        <taxon>Jaapia</taxon>
    </lineage>
</organism>
<dbReference type="HOGENOM" id="CLU_891558_0_0_1"/>
<dbReference type="GO" id="GO:0070822">
    <property type="term" value="C:Sin3-type complex"/>
    <property type="evidence" value="ECO:0007669"/>
    <property type="project" value="TreeGrafter"/>
</dbReference>
<evidence type="ECO:0000256" key="2">
    <source>
        <dbReference type="ARBA" id="ARBA00022491"/>
    </source>
</evidence>
<sequence length="312" mass="33537">MQFFDNPDVFNQFLDIMKGFKSEIIDTPGVVERVSTLFHGHQSLIQGFNTFLPVGYRIECGVNAQDASFITVTTPSGTTTQSGNRPLVLPTGNPVVPARSSMPTIDPSPNTSSETREPGGVNVIDALSYLDAVKMQFFDNPDVSNQFLDIMKAFKSQIIDTPGVIERVSTLFHGHPNLIQGFNTFLPVGYRIECGVNAQDASFITVTTPSGTTTQSGNRPLVVPTGNPVVPAVGSGSVGALSWPILSSAGGMLHERSFIPTGPGPQRHPLHHNAQFMPTPTLGIGLPITTSVDRPEYTSNDPPLPHRDSTNQ</sequence>